<comment type="caution">
    <text evidence="2">The sequence shown here is derived from an EMBL/GenBank/DDBJ whole genome shotgun (WGS) entry which is preliminary data.</text>
</comment>
<keyword evidence="1" id="KW-1133">Transmembrane helix</keyword>
<evidence type="ECO:0000256" key="1">
    <source>
        <dbReference type="SAM" id="Phobius"/>
    </source>
</evidence>
<evidence type="ECO:0000313" key="2">
    <source>
        <dbReference type="EMBL" id="PXZ37954.1"/>
    </source>
</evidence>
<feature type="transmembrane region" description="Helical" evidence="1">
    <location>
        <begin position="68"/>
        <end position="86"/>
    </location>
</feature>
<gene>
    <name evidence="2" type="ORF">DM482_11935</name>
</gene>
<evidence type="ECO:0000313" key="3">
    <source>
        <dbReference type="Proteomes" id="UP000247594"/>
    </source>
</evidence>
<sequence>MFYLQNTVLLFCHFWIFGLMAFFFGSYNGFRSLSDLLSFAFPKESKQRKGNPTKLLFLIPIKFSSRKVSLMFASLSLGVTFLKILFPFGQFTRERAIFKSAVVFEGYFCIWKNQENGFRKYRTFVFYFWIFRRIAFFFGI</sequence>
<dbReference type="Proteomes" id="UP000247594">
    <property type="component" value="Unassembled WGS sequence"/>
</dbReference>
<reference evidence="2 3" key="1">
    <citation type="submission" date="2018-06" db="EMBL/GenBank/DDBJ databases">
        <authorList>
            <person name="Teymurazov M."/>
            <person name="Kislichkina A."/>
            <person name="Abaymova A."/>
            <person name="Mukhina T."/>
            <person name="Mayskaya N."/>
            <person name="Svetoch E."/>
            <person name="Bogun A."/>
        </authorList>
    </citation>
    <scope>NUCLEOTIDE SEQUENCE [LARGE SCALE GENOMIC DNA]</scope>
    <source>
        <strain evidence="2 3">SCPM-O-B-8406</strain>
    </source>
</reference>
<dbReference type="EMBL" id="QJPJ01000033">
    <property type="protein sequence ID" value="PXZ37954.1"/>
    <property type="molecule type" value="Genomic_DNA"/>
</dbReference>
<accession>A0AAE5TID6</accession>
<feature type="transmembrane region" description="Helical" evidence="1">
    <location>
        <begin position="7"/>
        <end position="27"/>
    </location>
</feature>
<organism evidence="2 3">
    <name type="scientific">Avibacterium paragallinarum</name>
    <name type="common">Haemophilus gallinarum</name>
    <dbReference type="NCBI Taxonomy" id="728"/>
    <lineage>
        <taxon>Bacteria</taxon>
        <taxon>Pseudomonadati</taxon>
        <taxon>Pseudomonadota</taxon>
        <taxon>Gammaproteobacteria</taxon>
        <taxon>Pasteurellales</taxon>
        <taxon>Pasteurellaceae</taxon>
        <taxon>Avibacterium</taxon>
    </lineage>
</organism>
<dbReference type="AlphaFoldDB" id="A0AAE5TID6"/>
<name>A0AAE5TID6_AVIPA</name>
<proteinExistence type="predicted"/>
<keyword evidence="1" id="KW-0472">Membrane</keyword>
<keyword evidence="1" id="KW-0812">Transmembrane</keyword>
<dbReference type="RefSeq" id="WP_110503413.1">
    <property type="nucleotide sequence ID" value="NZ_CP095161.1"/>
</dbReference>
<protein>
    <submittedName>
        <fullName evidence="2">Uncharacterized protein</fullName>
    </submittedName>
</protein>